<name>A1AS26_PELPD</name>
<evidence type="ECO:0000313" key="4">
    <source>
        <dbReference type="EMBL" id="ABL00147.1"/>
    </source>
</evidence>
<dbReference type="Pfam" id="PF07589">
    <property type="entry name" value="PEP-CTERM"/>
    <property type="match status" value="1"/>
</dbReference>
<dbReference type="HOGENOM" id="CLU_1228946_0_0_7"/>
<dbReference type="NCBIfam" id="TIGR02595">
    <property type="entry name" value="PEP_CTERM"/>
    <property type="match status" value="1"/>
</dbReference>
<evidence type="ECO:0000313" key="5">
    <source>
        <dbReference type="Proteomes" id="UP000006732"/>
    </source>
</evidence>
<feature type="chain" id="PRO_5002631975" description="Ice-binding protein C-terminal domain-containing protein" evidence="2">
    <location>
        <begin position="23"/>
        <end position="225"/>
    </location>
</feature>
<keyword evidence="1" id="KW-0812">Transmembrane</keyword>
<dbReference type="InterPro" id="IPR013424">
    <property type="entry name" value="Ice-binding_C"/>
</dbReference>
<feature type="domain" description="Ice-binding protein C-terminal" evidence="3">
    <location>
        <begin position="198"/>
        <end position="222"/>
    </location>
</feature>
<keyword evidence="1" id="KW-0472">Membrane</keyword>
<keyword evidence="5" id="KW-1185">Reference proteome</keyword>
<dbReference type="eggNOG" id="ENOG50339PA">
    <property type="taxonomic scope" value="Bacteria"/>
</dbReference>
<keyword evidence="2" id="KW-0732">Signal</keyword>
<dbReference type="EMBL" id="CP000482">
    <property type="protein sequence ID" value="ABL00147.1"/>
    <property type="molecule type" value="Genomic_DNA"/>
</dbReference>
<keyword evidence="1" id="KW-1133">Transmembrane helix</keyword>
<sequence>MKSMVRALFLVGTLLLSLAASAGAYTYPVAMNDTVYIGNGPGLYSGGEFYVYNSASRTTSLFSTFCLERNEYINYESAFRVAEISDSAQRGGANITQPPYGDQLDQKTKWLYWNFVQGTLDDKVPDFTYGTAASNEALQLLIWITEDEGVPVLYGGEHNDLINKLSNAYSSDDVIGDVKALNLMDSNGGYAQSLLVAAVPEPGTMVLLGMGMLGLAVFGKRRINR</sequence>
<accession>A1AS26</accession>
<dbReference type="OrthoDB" id="5431618at2"/>
<evidence type="ECO:0000256" key="1">
    <source>
        <dbReference type="SAM" id="Phobius"/>
    </source>
</evidence>
<dbReference type="Proteomes" id="UP000006732">
    <property type="component" value="Chromosome"/>
</dbReference>
<dbReference type="KEGG" id="ppd:Ppro_2542"/>
<reference evidence="4 5" key="1">
    <citation type="submission" date="2006-10" db="EMBL/GenBank/DDBJ databases">
        <title>Complete sequence of chromosome of Pelobacter propionicus DSM 2379.</title>
        <authorList>
            <consortium name="US DOE Joint Genome Institute"/>
            <person name="Copeland A."/>
            <person name="Lucas S."/>
            <person name="Lapidus A."/>
            <person name="Barry K."/>
            <person name="Detter J.C."/>
            <person name="Glavina del Rio T."/>
            <person name="Hammon N."/>
            <person name="Israni S."/>
            <person name="Dalin E."/>
            <person name="Tice H."/>
            <person name="Pitluck S."/>
            <person name="Saunders E."/>
            <person name="Brettin T."/>
            <person name="Bruce D."/>
            <person name="Han C."/>
            <person name="Tapia R."/>
            <person name="Schmutz J."/>
            <person name="Larimer F."/>
            <person name="Land M."/>
            <person name="Hauser L."/>
            <person name="Kyrpides N."/>
            <person name="Kim E."/>
            <person name="Lovley D."/>
            <person name="Richardson P."/>
        </authorList>
    </citation>
    <scope>NUCLEOTIDE SEQUENCE [LARGE SCALE GENOMIC DNA]</scope>
    <source>
        <strain evidence="5">DSM 2379 / NBRC 103807 / OttBd1</strain>
    </source>
</reference>
<dbReference type="STRING" id="338966.Ppro_2542"/>
<dbReference type="RefSeq" id="WP_011736401.1">
    <property type="nucleotide sequence ID" value="NC_008609.1"/>
</dbReference>
<proteinExistence type="predicted"/>
<evidence type="ECO:0000259" key="3">
    <source>
        <dbReference type="Pfam" id="PF07589"/>
    </source>
</evidence>
<feature type="transmembrane region" description="Helical" evidence="1">
    <location>
        <begin position="202"/>
        <end position="219"/>
    </location>
</feature>
<feature type="signal peptide" evidence="2">
    <location>
        <begin position="1"/>
        <end position="22"/>
    </location>
</feature>
<organism evidence="4 5">
    <name type="scientific">Pelobacter propionicus (strain DSM 2379 / NBRC 103807 / OttBd1)</name>
    <dbReference type="NCBI Taxonomy" id="338966"/>
    <lineage>
        <taxon>Bacteria</taxon>
        <taxon>Pseudomonadati</taxon>
        <taxon>Thermodesulfobacteriota</taxon>
        <taxon>Desulfuromonadia</taxon>
        <taxon>Desulfuromonadales</taxon>
        <taxon>Desulfuromonadaceae</taxon>
        <taxon>Pelobacter</taxon>
    </lineage>
</organism>
<protein>
    <recommendedName>
        <fullName evidence="3">Ice-binding protein C-terminal domain-containing protein</fullName>
    </recommendedName>
</protein>
<dbReference type="AlphaFoldDB" id="A1AS26"/>
<gene>
    <name evidence="4" type="ordered locus">Ppro_2542</name>
</gene>
<evidence type="ECO:0000256" key="2">
    <source>
        <dbReference type="SAM" id="SignalP"/>
    </source>
</evidence>